<dbReference type="GO" id="GO:0005524">
    <property type="term" value="F:ATP binding"/>
    <property type="evidence" value="ECO:0007669"/>
    <property type="project" value="UniProtKB-KW"/>
</dbReference>
<evidence type="ECO:0000259" key="1">
    <source>
        <dbReference type="Pfam" id="PF13581"/>
    </source>
</evidence>
<feature type="domain" description="Histidine kinase/HSP90-like ATPase" evidence="1">
    <location>
        <begin position="14"/>
        <end position="138"/>
    </location>
</feature>
<dbReference type="SUPFAM" id="SSF55874">
    <property type="entry name" value="ATPase domain of HSP90 chaperone/DNA topoisomerase II/histidine kinase"/>
    <property type="match status" value="1"/>
</dbReference>
<accession>A0A915YIB7</accession>
<sequence>MQEITSQKIIINNSTADIQSAILSLENFAHVHGIPITTIDRVNAAISELLANIVQHSFPKNKQGEIGITLQLFDTGKLAIKLINKGIPFNPFYTSPPKYNNASKYKNMDSLGLHLVRKCMDEYNYKRIVDYNITWMSKEQI</sequence>
<keyword evidence="2" id="KW-0067">ATP-binding</keyword>
<keyword evidence="3" id="KW-1185">Reference proteome</keyword>
<evidence type="ECO:0000313" key="3">
    <source>
        <dbReference type="Proteomes" id="UP001060919"/>
    </source>
</evidence>
<dbReference type="CDD" id="cd16936">
    <property type="entry name" value="HATPase_RsbW-like"/>
    <property type="match status" value="1"/>
</dbReference>
<dbReference type="Gene3D" id="3.30.565.10">
    <property type="entry name" value="Histidine kinase-like ATPase, C-terminal domain"/>
    <property type="match status" value="1"/>
</dbReference>
<proteinExistence type="predicted"/>
<reference evidence="2" key="1">
    <citation type="submission" date="2022-09" db="EMBL/GenBank/DDBJ databases">
        <title>Aureispira anguillicida sp. nov., isolated from Leptocephalus of Japanese eel Anguilla japonica.</title>
        <authorList>
            <person name="Yuasa K."/>
            <person name="Mekata T."/>
            <person name="Ikunari K."/>
        </authorList>
    </citation>
    <scope>NUCLEOTIDE SEQUENCE</scope>
    <source>
        <strain evidence="2">EL160426</strain>
    </source>
</reference>
<dbReference type="Pfam" id="PF13581">
    <property type="entry name" value="HATPase_c_2"/>
    <property type="match status" value="1"/>
</dbReference>
<dbReference type="KEGG" id="aup:AsAng_0044640"/>
<organism evidence="2 3">
    <name type="scientific">Aureispira anguillae</name>
    <dbReference type="NCBI Taxonomy" id="2864201"/>
    <lineage>
        <taxon>Bacteria</taxon>
        <taxon>Pseudomonadati</taxon>
        <taxon>Bacteroidota</taxon>
        <taxon>Saprospiria</taxon>
        <taxon>Saprospirales</taxon>
        <taxon>Saprospiraceae</taxon>
        <taxon>Aureispira</taxon>
    </lineage>
</organism>
<name>A0A915YIB7_9BACT</name>
<dbReference type="RefSeq" id="WP_264788976.1">
    <property type="nucleotide sequence ID" value="NZ_AP026867.1"/>
</dbReference>
<dbReference type="AlphaFoldDB" id="A0A915YIB7"/>
<keyword evidence="2" id="KW-0547">Nucleotide-binding</keyword>
<dbReference type="Proteomes" id="UP001060919">
    <property type="component" value="Chromosome"/>
</dbReference>
<dbReference type="EMBL" id="AP026867">
    <property type="protein sequence ID" value="BDS13723.1"/>
    <property type="molecule type" value="Genomic_DNA"/>
</dbReference>
<evidence type="ECO:0000313" key="2">
    <source>
        <dbReference type="EMBL" id="BDS13723.1"/>
    </source>
</evidence>
<gene>
    <name evidence="2" type="ORF">AsAng_0044640</name>
</gene>
<dbReference type="InterPro" id="IPR003594">
    <property type="entry name" value="HATPase_dom"/>
</dbReference>
<protein>
    <submittedName>
        <fullName evidence="2">ATP-binding protein</fullName>
    </submittedName>
</protein>
<dbReference type="InterPro" id="IPR036890">
    <property type="entry name" value="HATPase_C_sf"/>
</dbReference>